<dbReference type="Proteomes" id="UP001303701">
    <property type="component" value="Chromosome"/>
</dbReference>
<dbReference type="GeneID" id="301127913"/>
<accession>A0ABY9WAD0</accession>
<evidence type="ECO:0000313" key="2">
    <source>
        <dbReference type="Proteomes" id="UP001303701"/>
    </source>
</evidence>
<gene>
    <name evidence="1" type="ORF">RI196_18095</name>
</gene>
<reference evidence="1 2" key="1">
    <citation type="submission" date="2023-09" db="EMBL/GenBank/DDBJ databases">
        <title>Different Types of Thermotolerant Ring-Cleaving Dioxygenases derived from Aeribacillus composti HB-1 applied for multiple aromatic hydrocarbons removal.</title>
        <authorList>
            <person name="Cao L."/>
            <person name="Li M."/>
            <person name="Ma T."/>
        </authorList>
    </citation>
    <scope>NUCLEOTIDE SEQUENCE [LARGE SCALE GENOMIC DNA]</scope>
    <source>
        <strain evidence="1 2">HB-1</strain>
    </source>
</reference>
<protein>
    <submittedName>
        <fullName evidence="1">Uncharacterized protein</fullName>
    </submittedName>
</protein>
<name>A0ABY9WAD0_9BACI</name>
<sequence length="117" mass="13554">MNITETQYFAAYTQLTLVAPFKKHLETGSPYGNETREEYNSKMDFYEFMDAIKEGKIVNEDLARETSHFHNKILDDKMRYGGDPFFNAEVAKIIQKAFKLGLVGKNEELIAKYEQSI</sequence>
<keyword evidence="2" id="KW-1185">Reference proteome</keyword>
<evidence type="ECO:0000313" key="1">
    <source>
        <dbReference type="EMBL" id="WNF33101.1"/>
    </source>
</evidence>
<dbReference type="RefSeq" id="WP_066251453.1">
    <property type="nucleotide sequence ID" value="NZ_CP134501.1"/>
</dbReference>
<proteinExistence type="predicted"/>
<organism evidence="1 2">
    <name type="scientific">Aeribacillus composti</name>
    <dbReference type="NCBI Taxonomy" id="1868734"/>
    <lineage>
        <taxon>Bacteria</taxon>
        <taxon>Bacillati</taxon>
        <taxon>Bacillota</taxon>
        <taxon>Bacilli</taxon>
        <taxon>Bacillales</taxon>
        <taxon>Bacillaceae</taxon>
        <taxon>Aeribacillus</taxon>
    </lineage>
</organism>
<dbReference type="EMBL" id="CP134501">
    <property type="protein sequence ID" value="WNF33101.1"/>
    <property type="molecule type" value="Genomic_DNA"/>
</dbReference>